<keyword evidence="6" id="KW-0812">Transmembrane</keyword>
<dbReference type="STRING" id="983506.L8WRV9"/>
<dbReference type="Gene3D" id="3.40.640.10">
    <property type="entry name" value="Type I PLP-dependent aspartate aminotransferase-like (Major domain)"/>
    <property type="match status" value="1"/>
</dbReference>
<keyword evidence="8" id="KW-1185">Reference proteome</keyword>
<keyword evidence="6" id="KW-1133">Transmembrane helix</keyword>
<keyword evidence="2 4" id="KW-0663">Pyridoxal phosphate</keyword>
<evidence type="ECO:0000313" key="8">
    <source>
        <dbReference type="Proteomes" id="UP000011668"/>
    </source>
</evidence>
<comment type="cofactor">
    <cofactor evidence="1 4">
        <name>pyridoxal 5'-phosphate</name>
        <dbReference type="ChEBI" id="CHEBI:597326"/>
    </cofactor>
</comment>
<dbReference type="PANTHER" id="PTHR42735">
    <property type="match status" value="1"/>
</dbReference>
<organism evidence="7 8">
    <name type="scientific">Thanatephorus cucumeris (strain AG1-IA)</name>
    <name type="common">Rice sheath blight fungus</name>
    <name type="synonym">Rhizoctonia solani</name>
    <dbReference type="NCBI Taxonomy" id="983506"/>
    <lineage>
        <taxon>Eukaryota</taxon>
        <taxon>Fungi</taxon>
        <taxon>Dikarya</taxon>
        <taxon>Basidiomycota</taxon>
        <taxon>Agaricomycotina</taxon>
        <taxon>Agaricomycetes</taxon>
        <taxon>Cantharellales</taxon>
        <taxon>Ceratobasidiaceae</taxon>
        <taxon>Rhizoctonia</taxon>
        <taxon>Rhizoctonia solani AG-1</taxon>
    </lineage>
</organism>
<dbReference type="OMA" id="RESINTQ"/>
<dbReference type="InterPro" id="IPR015421">
    <property type="entry name" value="PyrdxlP-dep_Trfase_major"/>
</dbReference>
<dbReference type="SUPFAM" id="SSF53383">
    <property type="entry name" value="PLP-dependent transferases"/>
    <property type="match status" value="1"/>
</dbReference>
<gene>
    <name evidence="7" type="ORF">AG1IA_05129</name>
</gene>
<dbReference type="GO" id="GO:0030170">
    <property type="term" value="F:pyridoxal phosphate binding"/>
    <property type="evidence" value="ECO:0007669"/>
    <property type="project" value="InterPro"/>
</dbReference>
<protein>
    <submittedName>
        <fullName evidence="7">Pyridoxal-dependent decarboxylase conserved domain-containing protein</fullName>
    </submittedName>
</protein>
<dbReference type="Proteomes" id="UP000011668">
    <property type="component" value="Unassembled WGS sequence"/>
</dbReference>
<evidence type="ECO:0000256" key="1">
    <source>
        <dbReference type="ARBA" id="ARBA00001933"/>
    </source>
</evidence>
<dbReference type="GO" id="GO:0016830">
    <property type="term" value="F:carbon-carbon lyase activity"/>
    <property type="evidence" value="ECO:0007669"/>
    <property type="project" value="InterPro"/>
</dbReference>
<dbReference type="EMBL" id="AFRT01001303">
    <property type="protein sequence ID" value="ELU40841.1"/>
    <property type="molecule type" value="Genomic_DNA"/>
</dbReference>
<feature type="region of interest" description="Disordered" evidence="5">
    <location>
        <begin position="14"/>
        <end position="75"/>
    </location>
</feature>
<comment type="caution">
    <text evidence="7">The sequence shown here is derived from an EMBL/GenBank/DDBJ whole genome shotgun (WGS) entry which is preliminary data.</text>
</comment>
<dbReference type="Pfam" id="PF00282">
    <property type="entry name" value="Pyridoxal_deC"/>
    <property type="match status" value="1"/>
</dbReference>
<accession>L8WRV9</accession>
<dbReference type="InterPro" id="IPR002129">
    <property type="entry name" value="PyrdxlP-dep_de-COase"/>
</dbReference>
<evidence type="ECO:0000313" key="7">
    <source>
        <dbReference type="EMBL" id="ELU40841.1"/>
    </source>
</evidence>
<evidence type="ECO:0000256" key="4">
    <source>
        <dbReference type="PIRSR" id="PIRSR602129-50"/>
    </source>
</evidence>
<dbReference type="GO" id="GO:0019752">
    <property type="term" value="P:carboxylic acid metabolic process"/>
    <property type="evidence" value="ECO:0007669"/>
    <property type="project" value="InterPro"/>
</dbReference>
<keyword evidence="3" id="KW-0456">Lyase</keyword>
<reference evidence="7 8" key="1">
    <citation type="journal article" date="2013" name="Nat. Commun.">
        <title>The evolution and pathogenic mechanisms of the rice sheath blight pathogen.</title>
        <authorList>
            <person name="Zheng A."/>
            <person name="Lin R."/>
            <person name="Xu L."/>
            <person name="Qin P."/>
            <person name="Tang C."/>
            <person name="Ai P."/>
            <person name="Zhang D."/>
            <person name="Liu Y."/>
            <person name="Sun Z."/>
            <person name="Feng H."/>
            <person name="Wang Y."/>
            <person name="Chen Y."/>
            <person name="Liang X."/>
            <person name="Fu R."/>
            <person name="Li Q."/>
            <person name="Zhang J."/>
            <person name="Yu X."/>
            <person name="Xie Z."/>
            <person name="Ding L."/>
            <person name="Guan P."/>
            <person name="Tang J."/>
            <person name="Liang Y."/>
            <person name="Wang S."/>
            <person name="Deng Q."/>
            <person name="Li S."/>
            <person name="Zhu J."/>
            <person name="Wang L."/>
            <person name="Liu H."/>
            <person name="Li P."/>
        </authorList>
    </citation>
    <scope>NUCLEOTIDE SEQUENCE [LARGE SCALE GENOMIC DNA]</scope>
    <source>
        <strain evidence="8">AG-1 IA</strain>
    </source>
</reference>
<dbReference type="PANTHER" id="PTHR42735:SF4">
    <property type="entry name" value="PYRIDOXAL PHOSPHATE-DEPENDENT DECARBOXYLASE FAMILY PROTEIN"/>
    <property type="match status" value="1"/>
</dbReference>
<dbReference type="HOGENOM" id="CLU_005446_1_0_1"/>
<feature type="transmembrane region" description="Helical" evidence="6">
    <location>
        <begin position="1076"/>
        <end position="1099"/>
    </location>
</feature>
<dbReference type="InterPro" id="IPR015424">
    <property type="entry name" value="PyrdxlP-dep_Trfase"/>
</dbReference>
<keyword evidence="6" id="KW-0472">Membrane</keyword>
<evidence type="ECO:0000256" key="2">
    <source>
        <dbReference type="ARBA" id="ARBA00022898"/>
    </source>
</evidence>
<evidence type="ECO:0000256" key="3">
    <source>
        <dbReference type="ARBA" id="ARBA00023239"/>
    </source>
</evidence>
<feature type="compositionally biased region" description="Low complexity" evidence="5">
    <location>
        <begin position="31"/>
        <end position="75"/>
    </location>
</feature>
<dbReference type="OrthoDB" id="2161780at2759"/>
<name>L8WRV9_THACA</name>
<evidence type="ECO:0000256" key="6">
    <source>
        <dbReference type="SAM" id="Phobius"/>
    </source>
</evidence>
<dbReference type="InterPro" id="IPR050477">
    <property type="entry name" value="GrpII_AminoAcid_Decarb"/>
</dbReference>
<evidence type="ECO:0000256" key="5">
    <source>
        <dbReference type="SAM" id="MobiDB-lite"/>
    </source>
</evidence>
<feature type="modified residue" description="N6-(pyridoxal phosphate)lysine" evidence="4">
    <location>
        <position position="493"/>
    </location>
</feature>
<sequence>MVIMHIGGYKTRLSDIPPAPSPLASPTMLQTPRTRTRSSSPSSSGRSSPVSEAFSGFSSDSDVSSSNTSTSSVFGPSCTRHDRLGAWFLGPKAENINFLKTFLNSVADSTEHARLAYQPDDPKFIGPEMQASAVFQKEMSELDIALKQLVGALSEHSIPFWSPRYNAHMNGDTSLPGMLGYLAAALFNPNNVCTESSPLTSVIERDVGLQLCQMLGYDISNTESSKPWGHIVCGGSVANLESMWAARNMKFYPVSLACAMELGSPLDFIRDDFNIELCNGETKLFSEASAWELMNLKPETVFEIPERLQNEYAISAGALSAALGPYLIQTCGKDVLEEKFSLKPSKYFVGTTKHYSWPKGAAVTGIGSEHIIDVPVDIDARMSIPKLDEQLHQCLITRTPVYAVVAIMGSTEHGAVDPIKGVVQLRSKYQALGLSFAVHADAAWGGYYASFLHEPDVPQPNGSIVPEQALSDYTRSQLEYLRFADSITIDPHKSGYIPYPAGGLCYRDGRMRYLVTWTNPNVYKDSDGTESMGVYGIEGSKPGASAVGAWLSHRMIGLHKHGYGSLLGESLFSCTKIYTHWATMDMDDSSLIVVPLKAIPAERQQLGQDAIRKQREYIRDTIVNRPNEELVQDAKAMSLLHEMVSDLSINAFACNFRLPNGEVNSDVVEANYLNTRIYERLSVTKVEDNIYDKPLFIQSSQMDQKTYGVCAEVFKSRLGVVGEQDLDILVNCVMSPFPTVANFTKSVTDAFKRIAHEEIKVSGVGGCPGREANVKIRRMYLTMLPMFNHANYRHQLIVSCDVPLDVMETYREAKAEDPSAVFMLSTASPVELTSILAGSFKAVLHKRSDNGVEFGSSFEASNIQVIKNKRLDSKYLDLSYSDEMYFYLYGTPTQQHIEHILVASKNVQLTSDQVSLDLTEGSISEDDLAHGVIIRMDRLRESVVLPVLPPHTPAFFKSGAEQKITVFRDPHAREKSGPGLTEAYASISPIASGTIKLGSMVYTDSVDLNMNPLPKGVERPKKKDVSRMSLAERLDAARVNISPQRPSPKPLANKPRVVNIDHHALMAPIVKTGFDVFVFAMVALIALVSATSYVTLAYVSRSSRPDMSPMPPTSPMLLAIEHSLSREHLASHAIFNLFLEVMLKAYDKLEYERCYIEIDASLPDYRNSFPVSTPAIFRHPCLPAYRTELKTYIQALGPSAWAGSSGAPRLEHGIYLARRCGLACPPRARLLNCLLMSSRNSNAGGRSISYSNHVDLISDIHLHSTIIGRGYAFFASLKQELHTRHACLRYTFTKIVVRSRARFYIHHTALDTLVHAHHAKFYTKANIQNNTSTLSLAPYGSPPDLQGYSNMAVSGHILATHVICADGACGGVPRD</sequence>
<proteinExistence type="predicted"/>